<dbReference type="KEGG" id="pnp:IJ22_13840"/>
<dbReference type="NCBIfam" id="TIGR02122">
    <property type="entry name" value="TRAP_TAXI"/>
    <property type="match status" value="1"/>
</dbReference>
<organism evidence="2 3">
    <name type="scientific">Paenibacillus naphthalenovorans</name>
    <dbReference type="NCBI Taxonomy" id="162209"/>
    <lineage>
        <taxon>Bacteria</taxon>
        <taxon>Bacillati</taxon>
        <taxon>Bacillota</taxon>
        <taxon>Bacilli</taxon>
        <taxon>Bacillales</taxon>
        <taxon>Paenibacillaceae</taxon>
        <taxon>Paenibacillus</taxon>
    </lineage>
</organism>
<dbReference type="PATRIC" id="fig|162209.4.peg.1467"/>
<reference evidence="2 3" key="2">
    <citation type="journal article" date="2016" name="Genome Announc.">
        <title>Complete Genome Sequences of Two Interactive Moderate Thermophiles, Paenibacillus napthalenovorans 32O-Y and Paenibacillus sp. 32O-W.</title>
        <authorList>
            <person name="Butler R.R.III."/>
            <person name="Wang J."/>
            <person name="Stark B.C."/>
            <person name="Pombert J.F."/>
        </authorList>
    </citation>
    <scope>NUCLEOTIDE SEQUENCE [LARGE SCALE GENOMIC DNA]</scope>
    <source>
        <strain evidence="2 3">32O-Y</strain>
    </source>
</reference>
<dbReference type="OrthoDB" id="9776669at2"/>
<evidence type="ECO:0000256" key="1">
    <source>
        <dbReference type="SAM" id="SignalP"/>
    </source>
</evidence>
<proteinExistence type="predicted"/>
<dbReference type="PROSITE" id="PS51257">
    <property type="entry name" value="PROKAR_LIPOPROTEIN"/>
    <property type="match status" value="1"/>
</dbReference>
<evidence type="ECO:0000313" key="3">
    <source>
        <dbReference type="Proteomes" id="UP000061660"/>
    </source>
</evidence>
<dbReference type="Proteomes" id="UP000061660">
    <property type="component" value="Chromosome"/>
</dbReference>
<keyword evidence="1" id="KW-0732">Signal</keyword>
<dbReference type="EMBL" id="CP013652">
    <property type="protein sequence ID" value="ALS21760.1"/>
    <property type="molecule type" value="Genomic_DNA"/>
</dbReference>
<protein>
    <submittedName>
        <fullName evidence="2">C4-dicarboxylate ABC transporter substrate-binding protein</fullName>
    </submittedName>
</protein>
<dbReference type="Gene3D" id="3.40.190.10">
    <property type="entry name" value="Periplasmic binding protein-like II"/>
    <property type="match status" value="2"/>
</dbReference>
<gene>
    <name evidence="2" type="ORF">IJ22_13840</name>
</gene>
<dbReference type="PANTHER" id="PTHR42941:SF1">
    <property type="entry name" value="SLL1037 PROTEIN"/>
    <property type="match status" value="1"/>
</dbReference>
<reference evidence="3" key="1">
    <citation type="submission" date="2015-12" db="EMBL/GenBank/DDBJ databases">
        <title>Complete genome sequences of two moderately thermophilic Paenibacillus species.</title>
        <authorList>
            <person name="Butler R.III."/>
            <person name="Wang J."/>
            <person name="Stark B.C."/>
            <person name="Pombert J.-F."/>
        </authorList>
    </citation>
    <scope>NUCLEOTIDE SEQUENCE [LARGE SCALE GENOMIC DNA]</scope>
    <source>
        <strain evidence="3">32O-Y</strain>
    </source>
</reference>
<dbReference type="STRING" id="162209.IJ22_13840"/>
<accession>A0A0U2M2Z5</accession>
<feature type="chain" id="PRO_5006831204" evidence="1">
    <location>
        <begin position="29"/>
        <end position="343"/>
    </location>
</feature>
<dbReference type="AlphaFoldDB" id="A0A0U2M2Z5"/>
<dbReference type="CDD" id="cd13520">
    <property type="entry name" value="PBP2_TAXI_TRAP"/>
    <property type="match status" value="1"/>
</dbReference>
<dbReference type="PANTHER" id="PTHR42941">
    <property type="entry name" value="SLL1037 PROTEIN"/>
    <property type="match status" value="1"/>
</dbReference>
<dbReference type="RefSeq" id="WP_062408087.1">
    <property type="nucleotide sequence ID" value="NZ_CP013652.1"/>
</dbReference>
<dbReference type="Pfam" id="PF16868">
    <property type="entry name" value="NMT1_3"/>
    <property type="match status" value="1"/>
</dbReference>
<dbReference type="InterPro" id="IPR011852">
    <property type="entry name" value="TRAP_TAXI"/>
</dbReference>
<name>A0A0U2M2Z5_9BACL</name>
<evidence type="ECO:0000313" key="2">
    <source>
        <dbReference type="EMBL" id="ALS21760.1"/>
    </source>
</evidence>
<keyword evidence="3" id="KW-1185">Reference proteome</keyword>
<sequence length="343" mass="37156" precursor="true">MFKNVQLKTFTFLALVFVFVIGCSAEPAATMKEAQVQTNGDSASTPVSNQPLDLRFMAAPQSGSWYPLAVGITEGLKKNMSQLKQVSIEPGGGVANVIAVNGGKGQMGFSQAMPTVDGYAGNPPFKEKNQNVQYVLSLFPHTTHIVVLKNSGITNIEEIKGKKINVGPKGLLTEDIAARILKAYGMSYKDMASVQNLSFSDSVEQMKDGRLDVLFWTVPSPFAVLTDLAQSKDMDLLAIPEDKIEQMTSSNPGLVRAILTKGTYKGLDHDVVTVQSPLVVIANKDAPVDLVYQVTKTIYDNLNDLKKIDPALKPVDQESLPADIGVPMHPGAKKFFQEKGLLK</sequence>
<feature type="signal peptide" evidence="1">
    <location>
        <begin position="1"/>
        <end position="28"/>
    </location>
</feature>
<dbReference type="SUPFAM" id="SSF53850">
    <property type="entry name" value="Periplasmic binding protein-like II"/>
    <property type="match status" value="1"/>
</dbReference>